<proteinExistence type="predicted"/>
<reference evidence="2" key="1">
    <citation type="journal article" date="2019" name="Int. J. Syst. Evol. Microbiol.">
        <title>The Global Catalogue of Microorganisms (GCM) 10K type strain sequencing project: providing services to taxonomists for standard genome sequencing and annotation.</title>
        <authorList>
            <consortium name="The Broad Institute Genomics Platform"/>
            <consortium name="The Broad Institute Genome Sequencing Center for Infectious Disease"/>
            <person name="Wu L."/>
            <person name="Ma J."/>
        </authorList>
    </citation>
    <scope>NUCLEOTIDE SEQUENCE [LARGE SCALE GENOMIC DNA]</scope>
    <source>
        <strain evidence="2">CECT 7956</strain>
    </source>
</reference>
<organism evidence="1 2">
    <name type="scientific">Lacihabitans lacunae</name>
    <dbReference type="NCBI Taxonomy" id="1028214"/>
    <lineage>
        <taxon>Bacteria</taxon>
        <taxon>Pseudomonadati</taxon>
        <taxon>Bacteroidota</taxon>
        <taxon>Cytophagia</taxon>
        <taxon>Cytophagales</taxon>
        <taxon>Leadbetterellaceae</taxon>
        <taxon>Lacihabitans</taxon>
    </lineage>
</organism>
<dbReference type="RefSeq" id="WP_379838607.1">
    <property type="nucleotide sequence ID" value="NZ_JBHRYQ010000001.1"/>
</dbReference>
<protein>
    <submittedName>
        <fullName evidence="1">Class IIb bacteriocin, lactobin A/cerein 7B family</fullName>
    </submittedName>
</protein>
<dbReference type="Gene3D" id="3.90.330.10">
    <property type="entry name" value="Nitrile hydratase alpha /Thiocyanate hydrolase gamma"/>
    <property type="match status" value="1"/>
</dbReference>
<dbReference type="NCBIfam" id="TIGR03949">
    <property type="entry name" value="bact_IIb_cerein"/>
    <property type="match status" value="1"/>
</dbReference>
<dbReference type="InterPro" id="IPR036648">
    <property type="entry name" value="CN_Hdrase_a/SCN_Hdrase_g_sf"/>
</dbReference>
<dbReference type="EMBL" id="JBHRYQ010000001">
    <property type="protein sequence ID" value="MFC3811762.1"/>
    <property type="molecule type" value="Genomic_DNA"/>
</dbReference>
<keyword evidence="2" id="KW-1185">Reference proteome</keyword>
<comment type="caution">
    <text evidence="1">The sequence shown here is derived from an EMBL/GenBank/DDBJ whole genome shotgun (WGS) entry which is preliminary data.</text>
</comment>
<dbReference type="Proteomes" id="UP001595616">
    <property type="component" value="Unassembled WGS sequence"/>
</dbReference>
<name>A0ABV7Z0E9_9BACT</name>
<gene>
    <name evidence="1" type="ORF">ACFOOI_13950</name>
</gene>
<dbReference type="InterPro" id="IPR023991">
    <property type="entry name" value="Bacteriocin_IIb_lactobn/cerein"/>
</dbReference>
<accession>A0ABV7Z0E9</accession>
<evidence type="ECO:0000313" key="1">
    <source>
        <dbReference type="EMBL" id="MFC3811762.1"/>
    </source>
</evidence>
<evidence type="ECO:0000313" key="2">
    <source>
        <dbReference type="Proteomes" id="UP001595616"/>
    </source>
</evidence>
<sequence>MNITENKSLFNGLISQSWKDESFKKSLINNPIQTIENFIGNPIYLEGGKQKIVVEDQGDNNIIYLNLPSRAEFSELELTDEQLEMVAGGSTPLCLYGGCFLVGLVIGIAAGSKGGGGTTNNTTIINNY</sequence>
<dbReference type="SUPFAM" id="SSF56209">
    <property type="entry name" value="Nitrile hydratase alpha chain"/>
    <property type="match status" value="1"/>
</dbReference>